<dbReference type="PROSITE" id="PS50053">
    <property type="entry name" value="UBIQUITIN_2"/>
    <property type="match status" value="2"/>
</dbReference>
<reference evidence="2" key="1">
    <citation type="submission" date="2020-06" db="EMBL/GenBank/DDBJ databases">
        <authorList>
            <consortium name="Plant Systems Biology data submission"/>
        </authorList>
    </citation>
    <scope>NUCLEOTIDE SEQUENCE</scope>
    <source>
        <strain evidence="2">D6</strain>
    </source>
</reference>
<dbReference type="SUPFAM" id="SSF54236">
    <property type="entry name" value="Ubiquitin-like"/>
    <property type="match status" value="2"/>
</dbReference>
<dbReference type="Pfam" id="PF00240">
    <property type="entry name" value="ubiquitin"/>
    <property type="match status" value="2"/>
</dbReference>
<dbReference type="PRINTS" id="PR00348">
    <property type="entry name" value="UBIQUITIN"/>
</dbReference>
<accession>A0A9N8DAR2</accession>
<organism evidence="2 3">
    <name type="scientific">Seminavis robusta</name>
    <dbReference type="NCBI Taxonomy" id="568900"/>
    <lineage>
        <taxon>Eukaryota</taxon>
        <taxon>Sar</taxon>
        <taxon>Stramenopiles</taxon>
        <taxon>Ochrophyta</taxon>
        <taxon>Bacillariophyta</taxon>
        <taxon>Bacillariophyceae</taxon>
        <taxon>Bacillariophycidae</taxon>
        <taxon>Naviculales</taxon>
        <taxon>Naviculaceae</taxon>
        <taxon>Seminavis</taxon>
    </lineage>
</organism>
<keyword evidence="3" id="KW-1185">Reference proteome</keyword>
<dbReference type="InterPro" id="IPR029071">
    <property type="entry name" value="Ubiquitin-like_domsf"/>
</dbReference>
<dbReference type="CDD" id="cd17039">
    <property type="entry name" value="Ubl_ubiquitin_like"/>
    <property type="match status" value="2"/>
</dbReference>
<dbReference type="AlphaFoldDB" id="A0A9N8DAR2"/>
<evidence type="ECO:0000259" key="1">
    <source>
        <dbReference type="PROSITE" id="PS50053"/>
    </source>
</evidence>
<dbReference type="InterPro" id="IPR000626">
    <property type="entry name" value="Ubiquitin-like_dom"/>
</dbReference>
<dbReference type="EMBL" id="CAICTM010000067">
    <property type="protein sequence ID" value="CAB9499742.1"/>
    <property type="molecule type" value="Genomic_DNA"/>
</dbReference>
<protein>
    <submittedName>
        <fullName evidence="2">Polyubiquitin</fullName>
    </submittedName>
</protein>
<feature type="domain" description="Ubiquitin-like" evidence="1">
    <location>
        <begin position="1"/>
        <end position="62"/>
    </location>
</feature>
<dbReference type="PANTHER" id="PTHR10666">
    <property type="entry name" value="UBIQUITIN"/>
    <property type="match status" value="1"/>
</dbReference>
<dbReference type="InterPro" id="IPR019956">
    <property type="entry name" value="Ubiquitin_dom"/>
</dbReference>
<evidence type="ECO:0000313" key="2">
    <source>
        <dbReference type="EMBL" id="CAB9499742.1"/>
    </source>
</evidence>
<feature type="domain" description="Ubiquitin-like" evidence="1">
    <location>
        <begin position="67"/>
        <end position="136"/>
    </location>
</feature>
<dbReference type="OrthoDB" id="267397at2759"/>
<dbReference type="Gene3D" id="3.10.20.90">
    <property type="entry name" value="Phosphatidylinositol 3-kinase Catalytic Subunit, Chain A, domain 1"/>
    <property type="match status" value="2"/>
</dbReference>
<gene>
    <name evidence="2" type="ORF">SEMRO_68_G037890.1</name>
</gene>
<proteinExistence type="predicted"/>
<comment type="caution">
    <text evidence="2">The sequence shown here is derived from an EMBL/GenBank/DDBJ whole genome shotgun (WGS) entry which is preliminary data.</text>
</comment>
<evidence type="ECO:0000313" key="3">
    <source>
        <dbReference type="Proteomes" id="UP001153069"/>
    </source>
</evidence>
<name>A0A9N8DAR2_9STRA</name>
<dbReference type="Proteomes" id="UP001153069">
    <property type="component" value="Unassembled WGS sequence"/>
</dbReference>
<sequence>MSEFTVTLPICASDTVRSVKAKIEELENVKSASQRLVFNGEELVDDRELSEYGIRNGDTIQLNMLDFQLTMVCDRSVDAILDVNPGDLVVSVKQKMEAGLGVPVDQQRLLSLNGMEFKDDRTLFSCNIHNQQKIEMRAVQWETFACAC</sequence>
<dbReference type="SMART" id="SM00213">
    <property type="entry name" value="UBQ"/>
    <property type="match status" value="2"/>
</dbReference>
<dbReference type="InterPro" id="IPR050158">
    <property type="entry name" value="Ubiquitin_ubiquitin-like"/>
</dbReference>